<evidence type="ECO:0008006" key="3">
    <source>
        <dbReference type="Google" id="ProtNLM"/>
    </source>
</evidence>
<evidence type="ECO:0000313" key="2">
    <source>
        <dbReference type="Proteomes" id="UP001600650"/>
    </source>
</evidence>
<organism evidence="1 2">
    <name type="scientific">Streptomyces cellulosae</name>
    <dbReference type="NCBI Taxonomy" id="1968"/>
    <lineage>
        <taxon>Bacteria</taxon>
        <taxon>Bacillati</taxon>
        <taxon>Actinomycetota</taxon>
        <taxon>Actinomycetes</taxon>
        <taxon>Kitasatosporales</taxon>
        <taxon>Streptomycetaceae</taxon>
        <taxon>Streptomyces</taxon>
    </lineage>
</organism>
<reference evidence="1 2" key="1">
    <citation type="submission" date="2024-09" db="EMBL/GenBank/DDBJ databases">
        <title>The Natural Products Discovery Center: Release of the First 8490 Sequenced Strains for Exploring Actinobacteria Biosynthetic Diversity.</title>
        <authorList>
            <person name="Kalkreuter E."/>
            <person name="Kautsar S.A."/>
            <person name="Yang D."/>
            <person name="Bader C.D."/>
            <person name="Teijaro C.N."/>
            <person name="Fluegel L."/>
            <person name="Davis C.M."/>
            <person name="Simpson J.R."/>
            <person name="Lauterbach L."/>
            <person name="Steele A.D."/>
            <person name="Gui C."/>
            <person name="Meng S."/>
            <person name="Li G."/>
            <person name="Viehrig K."/>
            <person name="Ye F."/>
            <person name="Su P."/>
            <person name="Kiefer A.F."/>
            <person name="Nichols A."/>
            <person name="Cepeda A.J."/>
            <person name="Yan W."/>
            <person name="Fan B."/>
            <person name="Jiang Y."/>
            <person name="Adhikari A."/>
            <person name="Zheng C.-J."/>
            <person name="Schuster L."/>
            <person name="Cowan T.M."/>
            <person name="Smanski M.J."/>
            <person name="Chevrette M.G."/>
            <person name="De Carvalho L.P.S."/>
            <person name="Shen B."/>
        </authorList>
    </citation>
    <scope>NUCLEOTIDE SEQUENCE [LARGE SCALE GENOMIC DNA]</scope>
    <source>
        <strain evidence="1 2">NPDC057399</strain>
    </source>
</reference>
<gene>
    <name evidence="1" type="ORF">ACFU0X_10205</name>
</gene>
<sequence>MSTECPSYLRGNVMRVTRLNGCGQAQYGDGNQVTSDGFITVKMSAEVEEGEETSVTKANGKTCISDKAPDQLKWYSLEMEFCQVDPDLVTMINPTWQQVLDAQGDVVGYDAIGELDSSTGFGLELWMDVYGETDACVGQEAQGAWGYLLLPWCVGGAPGDLEINNGAVSFNFTGRTKAGNNWRRGPYNVVLDENNIPAPLLTPVPKKAHYRLITTTVRPPEPECGAMPVDRPTPEPAELVVTGLPNEEPRRTVRLFVDNHGFGPVTIDWGDGSAVEESTEGRWVPHYYTTDGPVTVTVCDKETPVVCATKELVVPLPADEPLIELVCANDPARPTRILAEVKMPPQSTQRGLIDWGDGSDPQEFDAARSGGVANLTHTYNAPSIYTVSVRRVDQTRFRARDAIQVPCSGGGGEAPKVCPPVAAPSDPTGRTVQLTIGGTCASSGEGPKVQVVKATEDPTGRTAKVTINNSGS</sequence>
<dbReference type="Gene3D" id="2.60.40.10">
    <property type="entry name" value="Immunoglobulins"/>
    <property type="match status" value="1"/>
</dbReference>
<accession>A0ABW6JGD8</accession>
<proteinExistence type="predicted"/>
<dbReference type="Proteomes" id="UP001600650">
    <property type="component" value="Unassembled WGS sequence"/>
</dbReference>
<dbReference type="RefSeq" id="WP_381726212.1">
    <property type="nucleotide sequence ID" value="NZ_JBHVBU010000021.1"/>
</dbReference>
<protein>
    <recommendedName>
        <fullName evidence="3">PKD domain-containing protein</fullName>
    </recommendedName>
</protein>
<keyword evidence="2" id="KW-1185">Reference proteome</keyword>
<evidence type="ECO:0000313" key="1">
    <source>
        <dbReference type="EMBL" id="MFE7963410.1"/>
    </source>
</evidence>
<comment type="caution">
    <text evidence="1">The sequence shown here is derived from an EMBL/GenBank/DDBJ whole genome shotgun (WGS) entry which is preliminary data.</text>
</comment>
<dbReference type="InterPro" id="IPR013783">
    <property type="entry name" value="Ig-like_fold"/>
</dbReference>
<name>A0ABW6JGD8_STRCE</name>
<dbReference type="EMBL" id="JBHVBU010000021">
    <property type="protein sequence ID" value="MFE7963410.1"/>
    <property type="molecule type" value="Genomic_DNA"/>
</dbReference>